<sequence length="164" mass="18805">METHQILLNTIHPTTTVRLLFPNFYELSSSDLATVGFMSAQVFDAIVALMHPTRSEKALVSNNGMAPNFKFKTALQEDLDEKGIVANKIRTSKSPCFIYLPNQLAKEKESLKLLVARVEKSEDIDQVKALKEEWDRFRKRLDRKLQPKRSILGKIVSFLFPVKR</sequence>
<dbReference type="AlphaFoldDB" id="A0AAD5VJU0"/>
<organism evidence="1 2">
    <name type="scientific">Leucocoprinus birnbaumii</name>
    <dbReference type="NCBI Taxonomy" id="56174"/>
    <lineage>
        <taxon>Eukaryota</taxon>
        <taxon>Fungi</taxon>
        <taxon>Dikarya</taxon>
        <taxon>Basidiomycota</taxon>
        <taxon>Agaricomycotina</taxon>
        <taxon>Agaricomycetes</taxon>
        <taxon>Agaricomycetidae</taxon>
        <taxon>Agaricales</taxon>
        <taxon>Agaricineae</taxon>
        <taxon>Agaricaceae</taxon>
        <taxon>Leucocoprinus</taxon>
    </lineage>
</organism>
<evidence type="ECO:0000313" key="2">
    <source>
        <dbReference type="Proteomes" id="UP001213000"/>
    </source>
</evidence>
<proteinExistence type="predicted"/>
<protein>
    <submittedName>
        <fullName evidence="1">Uncharacterized protein</fullName>
    </submittedName>
</protein>
<reference evidence="1" key="1">
    <citation type="submission" date="2022-07" db="EMBL/GenBank/DDBJ databases">
        <title>Genome Sequence of Leucocoprinus birnbaumii.</title>
        <authorList>
            <person name="Buettner E."/>
        </authorList>
    </citation>
    <scope>NUCLEOTIDE SEQUENCE</scope>
    <source>
        <strain evidence="1">VT141</strain>
    </source>
</reference>
<name>A0AAD5VJU0_9AGAR</name>
<dbReference type="EMBL" id="JANIEX010001201">
    <property type="protein sequence ID" value="KAJ3560286.1"/>
    <property type="molecule type" value="Genomic_DNA"/>
</dbReference>
<evidence type="ECO:0000313" key="1">
    <source>
        <dbReference type="EMBL" id="KAJ3560286.1"/>
    </source>
</evidence>
<keyword evidence="2" id="KW-1185">Reference proteome</keyword>
<comment type="caution">
    <text evidence="1">The sequence shown here is derived from an EMBL/GenBank/DDBJ whole genome shotgun (WGS) entry which is preliminary data.</text>
</comment>
<gene>
    <name evidence="1" type="ORF">NP233_g10938</name>
</gene>
<dbReference type="Proteomes" id="UP001213000">
    <property type="component" value="Unassembled WGS sequence"/>
</dbReference>
<accession>A0AAD5VJU0</accession>